<evidence type="ECO:0000313" key="3">
    <source>
        <dbReference type="Proteomes" id="UP000265926"/>
    </source>
</evidence>
<dbReference type="GO" id="GO:0032784">
    <property type="term" value="P:regulation of DNA-templated transcription elongation"/>
    <property type="evidence" value="ECO:0007669"/>
    <property type="project" value="InterPro"/>
</dbReference>
<evidence type="ECO:0000259" key="1">
    <source>
        <dbReference type="Pfam" id="PF01272"/>
    </source>
</evidence>
<dbReference type="OrthoDB" id="192847at2"/>
<name>A0A399SXG0_9BACT</name>
<dbReference type="AlphaFoldDB" id="A0A399SXG0"/>
<protein>
    <recommendedName>
        <fullName evidence="1">Transcription elongation factor GreA/GreB C-terminal domain-containing protein</fullName>
    </recommendedName>
</protein>
<dbReference type="InterPro" id="IPR023459">
    <property type="entry name" value="Tscrpt_elong_fac_GreA/B_fam"/>
</dbReference>
<dbReference type="GO" id="GO:0006354">
    <property type="term" value="P:DNA-templated transcription elongation"/>
    <property type="evidence" value="ECO:0007669"/>
    <property type="project" value="TreeGrafter"/>
</dbReference>
<dbReference type="Proteomes" id="UP000265926">
    <property type="component" value="Unassembled WGS sequence"/>
</dbReference>
<dbReference type="PANTHER" id="PTHR30437:SF5">
    <property type="entry name" value="REGULATOR OF NUCLEOSIDE DIPHOSPHATE KINASE"/>
    <property type="match status" value="1"/>
</dbReference>
<dbReference type="InterPro" id="IPR036953">
    <property type="entry name" value="GreA/GreB_C_sf"/>
</dbReference>
<dbReference type="InterPro" id="IPR001437">
    <property type="entry name" value="Tscrpt_elong_fac_GreA/B_C"/>
</dbReference>
<organism evidence="2 3">
    <name type="scientific">Maribellus luteus</name>
    <dbReference type="NCBI Taxonomy" id="2305463"/>
    <lineage>
        <taxon>Bacteria</taxon>
        <taxon>Pseudomonadati</taxon>
        <taxon>Bacteroidota</taxon>
        <taxon>Bacteroidia</taxon>
        <taxon>Marinilabiliales</taxon>
        <taxon>Prolixibacteraceae</taxon>
        <taxon>Maribellus</taxon>
    </lineage>
</organism>
<dbReference type="Pfam" id="PF01272">
    <property type="entry name" value="GreA_GreB"/>
    <property type="match status" value="1"/>
</dbReference>
<keyword evidence="3" id="KW-1185">Reference proteome</keyword>
<proteinExistence type="predicted"/>
<evidence type="ECO:0000313" key="2">
    <source>
        <dbReference type="EMBL" id="RIJ46543.1"/>
    </source>
</evidence>
<dbReference type="SUPFAM" id="SSF54534">
    <property type="entry name" value="FKBP-like"/>
    <property type="match status" value="1"/>
</dbReference>
<accession>A0A399SXG0</accession>
<dbReference type="GO" id="GO:0070063">
    <property type="term" value="F:RNA polymerase binding"/>
    <property type="evidence" value="ECO:0007669"/>
    <property type="project" value="InterPro"/>
</dbReference>
<dbReference type="Gene3D" id="3.10.50.30">
    <property type="entry name" value="Transcription elongation factor, GreA/GreB, C-terminal domain"/>
    <property type="match status" value="1"/>
</dbReference>
<feature type="domain" description="Transcription elongation factor GreA/GreB C-terminal" evidence="1">
    <location>
        <begin position="56"/>
        <end position="131"/>
    </location>
</feature>
<dbReference type="PANTHER" id="PTHR30437">
    <property type="entry name" value="TRANSCRIPTION ELONGATION FACTOR GREA"/>
    <property type="match status" value="1"/>
</dbReference>
<sequence>MTSMTQENEIISVLDFERIMRCIVTAEKEYADQIVNLKQLKKRVLAAQKVQVDEIPPDIITMGSVIEIKTDDDNFTFKLELVYPEFENVRENKISVFSNLGSAIFLRKSNDVITYQAWGKEHRIKVLSIHYQPEAVGDFNI</sequence>
<gene>
    <name evidence="2" type="ORF">D1614_17870</name>
</gene>
<dbReference type="GO" id="GO:0003677">
    <property type="term" value="F:DNA binding"/>
    <property type="evidence" value="ECO:0007669"/>
    <property type="project" value="InterPro"/>
</dbReference>
<comment type="caution">
    <text evidence="2">The sequence shown here is derived from an EMBL/GenBank/DDBJ whole genome shotgun (WGS) entry which is preliminary data.</text>
</comment>
<dbReference type="EMBL" id="QWGR01000013">
    <property type="protein sequence ID" value="RIJ46543.1"/>
    <property type="molecule type" value="Genomic_DNA"/>
</dbReference>
<reference evidence="2 3" key="1">
    <citation type="submission" date="2018-08" db="EMBL/GenBank/DDBJ databases">
        <title>Pallidiluteibacterium maritimus gen. nov., sp. nov., isolated from coastal sediment.</title>
        <authorList>
            <person name="Zhou L.Y."/>
        </authorList>
    </citation>
    <scope>NUCLEOTIDE SEQUENCE [LARGE SCALE GENOMIC DNA]</scope>
    <source>
        <strain evidence="2 3">XSD2</strain>
    </source>
</reference>